<evidence type="ECO:0000313" key="11">
    <source>
        <dbReference type="EMBL" id="CRL03166.1"/>
    </source>
</evidence>
<organism evidence="11 12">
    <name type="scientific">Clunio marinus</name>
    <dbReference type="NCBI Taxonomy" id="568069"/>
    <lineage>
        <taxon>Eukaryota</taxon>
        <taxon>Metazoa</taxon>
        <taxon>Ecdysozoa</taxon>
        <taxon>Arthropoda</taxon>
        <taxon>Hexapoda</taxon>
        <taxon>Insecta</taxon>
        <taxon>Pterygota</taxon>
        <taxon>Neoptera</taxon>
        <taxon>Endopterygota</taxon>
        <taxon>Diptera</taxon>
        <taxon>Nematocera</taxon>
        <taxon>Chironomoidea</taxon>
        <taxon>Chironomidae</taxon>
        <taxon>Clunio</taxon>
    </lineage>
</organism>
<keyword evidence="8" id="KW-0514">Muscle protein</keyword>
<feature type="domain" description="Myosin tail" evidence="10">
    <location>
        <begin position="22"/>
        <end position="344"/>
    </location>
</feature>
<evidence type="ECO:0000256" key="7">
    <source>
        <dbReference type="ARBA" id="ARBA00023175"/>
    </source>
</evidence>
<evidence type="ECO:0000259" key="10">
    <source>
        <dbReference type="Pfam" id="PF01576"/>
    </source>
</evidence>
<evidence type="ECO:0000313" key="12">
    <source>
        <dbReference type="Proteomes" id="UP000183832"/>
    </source>
</evidence>
<dbReference type="GO" id="GO:0032982">
    <property type="term" value="C:myosin filament"/>
    <property type="evidence" value="ECO:0007669"/>
    <property type="project" value="UniProtKB-KW"/>
</dbReference>
<evidence type="ECO:0000256" key="6">
    <source>
        <dbReference type="ARBA" id="ARBA00023123"/>
    </source>
</evidence>
<dbReference type="AlphaFoldDB" id="A0A1J1IVJ6"/>
<dbReference type="Pfam" id="PF01576">
    <property type="entry name" value="Myosin_tail_1"/>
    <property type="match status" value="1"/>
</dbReference>
<dbReference type="GO" id="GO:0016459">
    <property type="term" value="C:myosin complex"/>
    <property type="evidence" value="ECO:0007669"/>
    <property type="project" value="UniProtKB-KW"/>
</dbReference>
<evidence type="ECO:0000256" key="1">
    <source>
        <dbReference type="ARBA" id="ARBA00004657"/>
    </source>
</evidence>
<keyword evidence="4" id="KW-0963">Cytoplasm</keyword>
<evidence type="ECO:0000256" key="9">
    <source>
        <dbReference type="SAM" id="Coils"/>
    </source>
</evidence>
<keyword evidence="6" id="KW-0518">Myosin</keyword>
<dbReference type="GO" id="GO:0005923">
    <property type="term" value="C:bicellular tight junction"/>
    <property type="evidence" value="ECO:0007669"/>
    <property type="project" value="TreeGrafter"/>
</dbReference>
<dbReference type="PANTHER" id="PTHR46349">
    <property type="entry name" value="CINGULIN-LIKE PROTEIN 1-RELATED"/>
    <property type="match status" value="1"/>
</dbReference>
<dbReference type="STRING" id="568069.A0A1J1IVJ6"/>
<keyword evidence="12" id="KW-1185">Reference proteome</keyword>
<feature type="coiled-coil region" evidence="9">
    <location>
        <begin position="282"/>
        <end position="344"/>
    </location>
</feature>
<accession>A0A1J1IVJ6</accession>
<evidence type="ECO:0000256" key="3">
    <source>
        <dbReference type="ARBA" id="ARBA00022433"/>
    </source>
</evidence>
<dbReference type="EMBL" id="CVRI01000059">
    <property type="protein sequence ID" value="CRL03166.1"/>
    <property type="molecule type" value="Genomic_DNA"/>
</dbReference>
<feature type="coiled-coil region" evidence="9">
    <location>
        <begin position="7"/>
        <end position="34"/>
    </location>
</feature>
<sequence length="375" mass="43706">MFYVAHFKQTSIEIEQLNARVMEAETRLKTEIQRIKKKFQIQITEMEMSLDVANKTNIDLQKTIKKQSLQLTEITAHYEELQRQLQTTMDQYNIAQRRVQALSGELEEMRGNYEQALRSKRNAELQFEESQSRNSELNTINISLQNTRAKLEGELSALASDYEEVTRELRMSDERYQKVQVELKSTVEILHEEQERIVKIEAIKKSLEVEIKNLSVRLEEVEANAVVGAKRAISKLEARVRDMELELDSEKRNHAETIKILRKKERTVKEIVIQCEEDQKNVLLFQEQLDKANARLAQYKRQLSEYEGFTAQNSTRVKRVQRELEAAEERAEVAESNLNMVRAKHRTFVTTSTVPGGQGYLVSETVIRRSSVERN</sequence>
<dbReference type="SUPFAM" id="SSF90257">
    <property type="entry name" value="Myosin rod fragments"/>
    <property type="match status" value="2"/>
</dbReference>
<comment type="similarity">
    <text evidence="2">Belongs to the paramyosin family.</text>
</comment>
<name>A0A1J1IVJ6_9DIPT</name>
<dbReference type="OrthoDB" id="2018427at2759"/>
<evidence type="ECO:0000256" key="5">
    <source>
        <dbReference type="ARBA" id="ARBA00023054"/>
    </source>
</evidence>
<protein>
    <submittedName>
        <fullName evidence="11">CLUMA_CG016546, isoform A</fullName>
    </submittedName>
</protein>
<dbReference type="GO" id="GO:0030016">
    <property type="term" value="C:myofibril"/>
    <property type="evidence" value="ECO:0007669"/>
    <property type="project" value="UniProtKB-SubCell"/>
</dbReference>
<feature type="coiled-coil region" evidence="9">
    <location>
        <begin position="64"/>
        <end position="253"/>
    </location>
</feature>
<evidence type="ECO:0000256" key="2">
    <source>
        <dbReference type="ARBA" id="ARBA00008447"/>
    </source>
</evidence>
<dbReference type="Proteomes" id="UP000183832">
    <property type="component" value="Unassembled WGS sequence"/>
</dbReference>
<reference evidence="11 12" key="1">
    <citation type="submission" date="2015-04" db="EMBL/GenBank/DDBJ databases">
        <authorList>
            <person name="Syromyatnikov M.Y."/>
            <person name="Popov V.N."/>
        </authorList>
    </citation>
    <scope>NUCLEOTIDE SEQUENCE [LARGE SCALE GENOMIC DNA]</scope>
</reference>
<gene>
    <name evidence="11" type="primary">putative Paramyosin</name>
    <name evidence="11" type="ORF">CLUMA_CG016546</name>
</gene>
<dbReference type="Gene3D" id="1.20.5.340">
    <property type="match status" value="1"/>
</dbReference>
<comment type="subcellular location">
    <subcellularLocation>
        <location evidence="1">Cytoplasm</location>
        <location evidence="1">Myofibril</location>
    </subcellularLocation>
</comment>
<keyword evidence="3" id="KW-0787">Thick filament</keyword>
<keyword evidence="5 9" id="KW-0175">Coiled coil</keyword>
<dbReference type="PANTHER" id="PTHR46349:SF7">
    <property type="entry name" value="MYOSIN TAIL DOMAIN-CONTAINING PROTEIN"/>
    <property type="match status" value="1"/>
</dbReference>
<keyword evidence="7" id="KW-0505">Motor protein</keyword>
<dbReference type="InterPro" id="IPR002928">
    <property type="entry name" value="Myosin_tail"/>
</dbReference>
<proteinExistence type="inferred from homology"/>
<evidence type="ECO:0000256" key="4">
    <source>
        <dbReference type="ARBA" id="ARBA00022490"/>
    </source>
</evidence>
<evidence type="ECO:0000256" key="8">
    <source>
        <dbReference type="ARBA" id="ARBA00023179"/>
    </source>
</evidence>